<evidence type="ECO:0000256" key="7">
    <source>
        <dbReference type="ARBA" id="ARBA00023136"/>
    </source>
</evidence>
<reference evidence="10 11" key="1">
    <citation type="journal article" date="2014" name="Genome Announc.">
        <title>Draft Genome Sequence of Lutibaculum baratangense Strain AMV1T, Isolated from a Mud Volcano in Andamans, India.</title>
        <authorList>
            <person name="Singh A."/>
            <person name="Sreenivas A."/>
            <person name="Sathyanarayana Reddy G."/>
            <person name="Pinnaka A.K."/>
            <person name="Shivaji S."/>
        </authorList>
    </citation>
    <scope>NUCLEOTIDE SEQUENCE [LARGE SCALE GENOMIC DNA]</scope>
    <source>
        <strain evidence="10 11">AMV1</strain>
    </source>
</reference>
<dbReference type="eggNOG" id="COG3768">
    <property type="taxonomic scope" value="Bacteria"/>
</dbReference>
<evidence type="ECO:0000256" key="2">
    <source>
        <dbReference type="ARBA" id="ARBA00008255"/>
    </source>
</evidence>
<organism evidence="10 11">
    <name type="scientific">Lutibaculum baratangense AMV1</name>
    <dbReference type="NCBI Taxonomy" id="631454"/>
    <lineage>
        <taxon>Bacteria</taxon>
        <taxon>Pseudomonadati</taxon>
        <taxon>Pseudomonadota</taxon>
        <taxon>Alphaproteobacteria</taxon>
        <taxon>Hyphomicrobiales</taxon>
        <taxon>Tepidamorphaceae</taxon>
        <taxon>Lutibaculum</taxon>
    </lineage>
</organism>
<dbReference type="PANTHER" id="PTHR39342:SF1">
    <property type="entry name" value="UPF0283 MEMBRANE PROTEIN YCJF"/>
    <property type="match status" value="1"/>
</dbReference>
<proteinExistence type="inferred from homology"/>
<protein>
    <recommendedName>
        <fullName evidence="12">TIGR01620 family protein</fullName>
    </recommendedName>
</protein>
<dbReference type="RefSeq" id="WP_023430687.1">
    <property type="nucleotide sequence ID" value="NZ_AWXZ01000013.1"/>
</dbReference>
<evidence type="ECO:0000256" key="9">
    <source>
        <dbReference type="SAM" id="Phobius"/>
    </source>
</evidence>
<evidence type="ECO:0000256" key="1">
    <source>
        <dbReference type="ARBA" id="ARBA00004429"/>
    </source>
</evidence>
<dbReference type="STRING" id="631454.N177_0538"/>
<accession>V4RN91</accession>
<dbReference type="InterPro" id="IPR021147">
    <property type="entry name" value="DUF697"/>
</dbReference>
<dbReference type="OrthoDB" id="9816060at2"/>
<evidence type="ECO:0000256" key="6">
    <source>
        <dbReference type="ARBA" id="ARBA00022989"/>
    </source>
</evidence>
<comment type="subcellular location">
    <subcellularLocation>
        <location evidence="1">Cell inner membrane</location>
        <topology evidence="1">Multi-pass membrane protein</topology>
    </subcellularLocation>
</comment>
<keyword evidence="5 9" id="KW-0812">Transmembrane</keyword>
<dbReference type="Pfam" id="PF05128">
    <property type="entry name" value="DUF697"/>
    <property type="match status" value="1"/>
</dbReference>
<comment type="similarity">
    <text evidence="2">Belongs to the UPF0283 family.</text>
</comment>
<evidence type="ECO:0000313" key="10">
    <source>
        <dbReference type="EMBL" id="ESR26754.1"/>
    </source>
</evidence>
<keyword evidence="11" id="KW-1185">Reference proteome</keyword>
<keyword evidence="6 9" id="KW-1133">Transmembrane helix</keyword>
<dbReference type="GO" id="GO:0005886">
    <property type="term" value="C:plasma membrane"/>
    <property type="evidence" value="ECO:0007669"/>
    <property type="project" value="UniProtKB-SubCell"/>
</dbReference>
<comment type="caution">
    <text evidence="10">The sequence shown here is derived from an EMBL/GenBank/DDBJ whole genome shotgun (WGS) entry which is preliminary data.</text>
</comment>
<dbReference type="InterPro" id="IPR006507">
    <property type="entry name" value="UPF0283"/>
</dbReference>
<evidence type="ECO:0000256" key="5">
    <source>
        <dbReference type="ARBA" id="ARBA00022692"/>
    </source>
</evidence>
<name>V4RN91_9HYPH</name>
<dbReference type="PATRIC" id="fig|631454.5.peg.528"/>
<evidence type="ECO:0000256" key="3">
    <source>
        <dbReference type="ARBA" id="ARBA00022475"/>
    </source>
</evidence>
<dbReference type="EMBL" id="AWXZ01000013">
    <property type="protein sequence ID" value="ESR26754.1"/>
    <property type="molecule type" value="Genomic_DNA"/>
</dbReference>
<evidence type="ECO:0008006" key="12">
    <source>
        <dbReference type="Google" id="ProtNLM"/>
    </source>
</evidence>
<keyword evidence="4" id="KW-0997">Cell inner membrane</keyword>
<dbReference type="AlphaFoldDB" id="V4RN91"/>
<feature type="region of interest" description="Disordered" evidence="8">
    <location>
        <begin position="18"/>
        <end position="37"/>
    </location>
</feature>
<keyword evidence="3" id="KW-1003">Cell membrane</keyword>
<dbReference type="NCBIfam" id="TIGR01620">
    <property type="entry name" value="hyp_HI0043"/>
    <property type="match status" value="1"/>
</dbReference>
<feature type="transmembrane region" description="Helical" evidence="9">
    <location>
        <begin position="95"/>
        <end position="115"/>
    </location>
</feature>
<sequence length="347" mass="37242">MSEERRRPTAFRLGDPKVLVEKPDAPEDTRDDGRTVIRPEREEAEETALVSAPTLKRKPFRFGTLLISGLGALVTLGIGIWITDFVLGLFARNDALAYLALAAAGLAGVGFVGLVSRELFALMRLARITEIREEAEAAAARDDREAARKVLGQLVSLYAGRPELARARHELSEHAKEIIDGRDLIRLAERDVMAPLDMQARTLIIGSARRVSIVTAASPRAVVDLLFVLYEALRLVRGIGALYGGRPTGLALVRLLRLTVAHLAVTGGVAVTDGLVHQIIGHGVAARLSARLGEGVINGLMTARIGLAALDVARPLPWIAAEPPRMGDILNVIGGSGRRTGKERPDG</sequence>
<evidence type="ECO:0000256" key="4">
    <source>
        <dbReference type="ARBA" id="ARBA00022519"/>
    </source>
</evidence>
<evidence type="ECO:0000256" key="8">
    <source>
        <dbReference type="SAM" id="MobiDB-lite"/>
    </source>
</evidence>
<gene>
    <name evidence="10" type="ORF">N177_0538</name>
</gene>
<evidence type="ECO:0000313" key="11">
    <source>
        <dbReference type="Proteomes" id="UP000017819"/>
    </source>
</evidence>
<feature type="transmembrane region" description="Helical" evidence="9">
    <location>
        <begin position="62"/>
        <end position="83"/>
    </location>
</feature>
<dbReference type="PANTHER" id="PTHR39342">
    <property type="entry name" value="UPF0283 MEMBRANE PROTEIN YCJF"/>
    <property type="match status" value="1"/>
</dbReference>
<keyword evidence="7 9" id="KW-0472">Membrane</keyword>
<dbReference type="Proteomes" id="UP000017819">
    <property type="component" value="Unassembled WGS sequence"/>
</dbReference>